<sequence length="98" mass="11335">MKKNVNFSKLKRGKHDKFNITVHTTFKHVWPTTVAWCKWHYWRPVGKDHALLTSSSDQSINKFTNQDRATSITQNNPVANLMSFIILMLATCFTPISL</sequence>
<proteinExistence type="predicted"/>
<keyword evidence="1" id="KW-0812">Transmembrane</keyword>
<dbReference type="AlphaFoldDB" id="A0A914KMB9"/>
<accession>A0A914KMB9</accession>
<evidence type="ECO:0000256" key="1">
    <source>
        <dbReference type="SAM" id="Phobius"/>
    </source>
</evidence>
<keyword evidence="2" id="KW-1185">Reference proteome</keyword>
<protein>
    <submittedName>
        <fullName evidence="3">Uncharacterized protein</fullName>
    </submittedName>
</protein>
<evidence type="ECO:0000313" key="3">
    <source>
        <dbReference type="WBParaSite" id="Minc3s00047g02587"/>
    </source>
</evidence>
<reference evidence="3" key="1">
    <citation type="submission" date="2022-11" db="UniProtKB">
        <authorList>
            <consortium name="WormBaseParasite"/>
        </authorList>
    </citation>
    <scope>IDENTIFICATION</scope>
</reference>
<name>A0A914KMB9_MELIC</name>
<organism evidence="2 3">
    <name type="scientific">Meloidogyne incognita</name>
    <name type="common">Southern root-knot nematode worm</name>
    <name type="synonym">Oxyuris incognita</name>
    <dbReference type="NCBI Taxonomy" id="6306"/>
    <lineage>
        <taxon>Eukaryota</taxon>
        <taxon>Metazoa</taxon>
        <taxon>Ecdysozoa</taxon>
        <taxon>Nematoda</taxon>
        <taxon>Chromadorea</taxon>
        <taxon>Rhabditida</taxon>
        <taxon>Tylenchina</taxon>
        <taxon>Tylenchomorpha</taxon>
        <taxon>Tylenchoidea</taxon>
        <taxon>Meloidogynidae</taxon>
        <taxon>Meloidogyninae</taxon>
        <taxon>Meloidogyne</taxon>
        <taxon>Meloidogyne incognita group</taxon>
    </lineage>
</organism>
<keyword evidence="1" id="KW-1133">Transmembrane helix</keyword>
<keyword evidence="1" id="KW-0472">Membrane</keyword>
<evidence type="ECO:0000313" key="2">
    <source>
        <dbReference type="Proteomes" id="UP000887563"/>
    </source>
</evidence>
<feature type="transmembrane region" description="Helical" evidence="1">
    <location>
        <begin position="78"/>
        <end position="96"/>
    </location>
</feature>
<dbReference type="WBParaSite" id="Minc3s00047g02587">
    <property type="protein sequence ID" value="Minc3s00047g02587"/>
    <property type="gene ID" value="Minc3s00047g02587"/>
</dbReference>
<dbReference type="Proteomes" id="UP000887563">
    <property type="component" value="Unplaced"/>
</dbReference>